<keyword evidence="2" id="KW-1185">Reference proteome</keyword>
<comment type="caution">
    <text evidence="1">The sequence shown here is derived from an EMBL/GenBank/DDBJ whole genome shotgun (WGS) entry which is preliminary data.</text>
</comment>
<name>A0ABT2G144_9BACT</name>
<accession>A0ABT2G144</accession>
<dbReference type="EMBL" id="JANWGH010000001">
    <property type="protein sequence ID" value="MCS5488981.1"/>
    <property type="molecule type" value="Genomic_DNA"/>
</dbReference>
<dbReference type="SUPFAM" id="SSF53756">
    <property type="entry name" value="UDP-Glycosyltransferase/glycogen phosphorylase"/>
    <property type="match status" value="1"/>
</dbReference>
<protein>
    <recommendedName>
        <fullName evidence="3">Diacylglycerol glucosyltransferase N-terminal domain-containing protein</fullName>
    </recommendedName>
</protein>
<organism evidence="1 2">
    <name type="scientific">Algoriphagus limi</name>
    <dbReference type="NCBI Taxonomy" id="2975273"/>
    <lineage>
        <taxon>Bacteria</taxon>
        <taxon>Pseudomonadati</taxon>
        <taxon>Bacteroidota</taxon>
        <taxon>Cytophagia</taxon>
        <taxon>Cytophagales</taxon>
        <taxon>Cyclobacteriaceae</taxon>
        <taxon>Algoriphagus</taxon>
    </lineage>
</organism>
<evidence type="ECO:0008006" key="3">
    <source>
        <dbReference type="Google" id="ProtNLM"/>
    </source>
</evidence>
<proteinExistence type="predicted"/>
<gene>
    <name evidence="1" type="ORF">NY014_00985</name>
</gene>
<evidence type="ECO:0000313" key="1">
    <source>
        <dbReference type="EMBL" id="MCS5488981.1"/>
    </source>
</evidence>
<evidence type="ECO:0000313" key="2">
    <source>
        <dbReference type="Proteomes" id="UP001206788"/>
    </source>
</evidence>
<sequence length="464" mass="54714">MTKEAKICFLIPDGVGIRNYLYSDIMKDLHNSGFQLQVWHALSPEVIRQSERINSFEIDSFDLITYKEDVITQILRESIAFSRLRRGAKLTQNETIMTNWKKENLSFKKKMLLNLSEFLGKFLDNYTSILQTEKLLDSRIRGSKAYLTYKKELFEMNPQVLFCTHQRLPAASPALLAAKDLGIKTITAIFSWDNLPKARLAIRPDFYLVWSEYMAKELRFYYPEVKVEQIKITGTPQFDFYVKNDLIEDRVEFARKFGLDPGKKWICFSGDDIKTSPYDDKYLFDIAEALKNEEDIQIIFRQVPVENTARYKAVLERFPQIFHINPFWEKGKYWQQFFPYPEDISHLINLAFHCQTVINIGSTMALDFAFFDHPGLYLRYDHTQSQVWKTETIYNFQHFRSMEDLDAVGWIHSPEEILSKVKQAIYQPLTIAKDRKKWLERIVLNPKLKTSSSRIVSFIREELN</sequence>
<dbReference type="Proteomes" id="UP001206788">
    <property type="component" value="Unassembled WGS sequence"/>
</dbReference>
<reference evidence="1 2" key="1">
    <citation type="submission" date="2022-08" db="EMBL/GenBank/DDBJ databases">
        <title>Algoriphagus sp. CAU 1643 isolated from mud.</title>
        <authorList>
            <person name="Kim W."/>
        </authorList>
    </citation>
    <scope>NUCLEOTIDE SEQUENCE [LARGE SCALE GENOMIC DNA]</scope>
    <source>
        <strain evidence="1 2">CAU 1643</strain>
    </source>
</reference>
<dbReference type="RefSeq" id="WP_259412658.1">
    <property type="nucleotide sequence ID" value="NZ_JANWGH010000001.1"/>
</dbReference>